<evidence type="ECO:0000313" key="2">
    <source>
        <dbReference type="Proteomes" id="UP001228044"/>
    </source>
</evidence>
<accession>A0ABT8DYT2</accession>
<keyword evidence="2" id="KW-1185">Reference proteome</keyword>
<organism evidence="1 2">
    <name type="scientific">Roseateles violae</name>
    <dbReference type="NCBI Taxonomy" id="3058042"/>
    <lineage>
        <taxon>Bacteria</taxon>
        <taxon>Pseudomonadati</taxon>
        <taxon>Pseudomonadota</taxon>
        <taxon>Betaproteobacteria</taxon>
        <taxon>Burkholderiales</taxon>
        <taxon>Sphaerotilaceae</taxon>
        <taxon>Roseateles</taxon>
    </lineage>
</organism>
<protein>
    <submittedName>
        <fullName evidence="1">DUF2946 domain-containing protein</fullName>
    </submittedName>
</protein>
<dbReference type="Proteomes" id="UP001228044">
    <property type="component" value="Unassembled WGS sequence"/>
</dbReference>
<dbReference type="Pfam" id="PF11162">
    <property type="entry name" value="DUF2946"/>
    <property type="match status" value="1"/>
</dbReference>
<gene>
    <name evidence="1" type="ORF">QWJ38_20780</name>
</gene>
<evidence type="ECO:0000313" key="1">
    <source>
        <dbReference type="EMBL" id="MDN3922735.1"/>
    </source>
</evidence>
<dbReference type="EMBL" id="JAUHHC010000006">
    <property type="protein sequence ID" value="MDN3922735.1"/>
    <property type="molecule type" value="Genomic_DNA"/>
</dbReference>
<dbReference type="InterPro" id="IPR021333">
    <property type="entry name" value="DUF2946"/>
</dbReference>
<dbReference type="RefSeq" id="WP_290361050.1">
    <property type="nucleotide sequence ID" value="NZ_JAUHHC010000006.1"/>
</dbReference>
<reference evidence="1 2" key="1">
    <citation type="submission" date="2023-06" db="EMBL/GenBank/DDBJ databases">
        <title>Pelomonas sp. PFR6 16S ribosomal RNA gene Genome sequencing and assembly.</title>
        <authorList>
            <person name="Woo H."/>
        </authorList>
    </citation>
    <scope>NUCLEOTIDE SEQUENCE [LARGE SCALE GENOMIC DNA]</scope>
    <source>
        <strain evidence="1 2">PFR6</strain>
    </source>
</reference>
<name>A0ABT8DYT2_9BURK</name>
<proteinExistence type="predicted"/>
<comment type="caution">
    <text evidence="1">The sequence shown here is derived from an EMBL/GenBank/DDBJ whole genome shotgun (WGS) entry which is preliminary data.</text>
</comment>
<sequence length="130" mass="13814">MFHRRAHHRLQAWFAIAILLLGALAPSISAALSHARGDALAWQEICSSSATPRGAAKQAPAQPSSLDLLTMGHCAMCHLHASDLALPPPAAQALALRLDLGFAMPERFYSANGTPHAWRKAPARAPPLSV</sequence>